<proteinExistence type="predicted"/>
<organism evidence="2 3">
    <name type="scientific">Synaphobranchus kaupii</name>
    <name type="common">Kaup's arrowtooth eel</name>
    <dbReference type="NCBI Taxonomy" id="118154"/>
    <lineage>
        <taxon>Eukaryota</taxon>
        <taxon>Metazoa</taxon>
        <taxon>Chordata</taxon>
        <taxon>Craniata</taxon>
        <taxon>Vertebrata</taxon>
        <taxon>Euteleostomi</taxon>
        <taxon>Actinopterygii</taxon>
        <taxon>Neopterygii</taxon>
        <taxon>Teleostei</taxon>
        <taxon>Anguilliformes</taxon>
        <taxon>Synaphobranchidae</taxon>
        <taxon>Synaphobranchus</taxon>
    </lineage>
</organism>
<dbReference type="EMBL" id="JAINUF010000005">
    <property type="protein sequence ID" value="KAJ8360104.1"/>
    <property type="molecule type" value="Genomic_DNA"/>
</dbReference>
<comment type="caution">
    <text evidence="2">The sequence shown here is derived from an EMBL/GenBank/DDBJ whole genome shotgun (WGS) entry which is preliminary data.</text>
</comment>
<name>A0A9Q1IY54_SYNKA</name>
<keyword evidence="3" id="KW-1185">Reference proteome</keyword>
<gene>
    <name evidence="2" type="ORF">SKAU_G00166290</name>
</gene>
<sequence>MPGVCLSTWLCRRLHLHRAELSPHPQHSASPLNLNTVSQRNGGDQKRGEPCDPDHETAAVPSTKDHANGLAEAPPKLTPQELDAGQSAEARPRDGRSGGGGSQRCGWKESQLFIYPPPSRPSSEIEPLLEHEGPFRPSQLDLESAGPLPAVTFSLRGSSAWGRIRTALVMQFYCDFKVRPHGLQSLLKFCETKSKKNVRRDKSEKRENARALM</sequence>
<evidence type="ECO:0000313" key="2">
    <source>
        <dbReference type="EMBL" id="KAJ8360104.1"/>
    </source>
</evidence>
<evidence type="ECO:0000256" key="1">
    <source>
        <dbReference type="SAM" id="MobiDB-lite"/>
    </source>
</evidence>
<protein>
    <submittedName>
        <fullName evidence="2">Uncharacterized protein</fullName>
    </submittedName>
</protein>
<feature type="compositionally biased region" description="Polar residues" evidence="1">
    <location>
        <begin position="25"/>
        <end position="42"/>
    </location>
</feature>
<feature type="region of interest" description="Disordered" evidence="1">
    <location>
        <begin position="22"/>
        <end position="108"/>
    </location>
</feature>
<evidence type="ECO:0000313" key="3">
    <source>
        <dbReference type="Proteomes" id="UP001152622"/>
    </source>
</evidence>
<dbReference type="AlphaFoldDB" id="A0A9Q1IY54"/>
<accession>A0A9Q1IY54</accession>
<dbReference type="Proteomes" id="UP001152622">
    <property type="component" value="Chromosome 5"/>
</dbReference>
<reference evidence="2" key="1">
    <citation type="journal article" date="2023" name="Science">
        <title>Genome structures resolve the early diversification of teleost fishes.</title>
        <authorList>
            <person name="Parey E."/>
            <person name="Louis A."/>
            <person name="Montfort J."/>
            <person name="Bouchez O."/>
            <person name="Roques C."/>
            <person name="Iampietro C."/>
            <person name="Lluch J."/>
            <person name="Castinel A."/>
            <person name="Donnadieu C."/>
            <person name="Desvignes T."/>
            <person name="Floi Bucao C."/>
            <person name="Jouanno E."/>
            <person name="Wen M."/>
            <person name="Mejri S."/>
            <person name="Dirks R."/>
            <person name="Jansen H."/>
            <person name="Henkel C."/>
            <person name="Chen W.J."/>
            <person name="Zahm M."/>
            <person name="Cabau C."/>
            <person name="Klopp C."/>
            <person name="Thompson A.W."/>
            <person name="Robinson-Rechavi M."/>
            <person name="Braasch I."/>
            <person name="Lecointre G."/>
            <person name="Bobe J."/>
            <person name="Postlethwait J.H."/>
            <person name="Berthelot C."/>
            <person name="Roest Crollius H."/>
            <person name="Guiguen Y."/>
        </authorList>
    </citation>
    <scope>NUCLEOTIDE SEQUENCE</scope>
    <source>
        <strain evidence="2">WJC10195</strain>
    </source>
</reference>
<feature type="compositionally biased region" description="Basic and acidic residues" evidence="1">
    <location>
        <begin position="43"/>
        <end position="67"/>
    </location>
</feature>